<evidence type="ECO:0000259" key="5">
    <source>
        <dbReference type="Pfam" id="PF04253"/>
    </source>
</evidence>
<protein>
    <submittedName>
        <fullName evidence="7">Uncharacterized protein</fullName>
    </submittedName>
</protein>
<dbReference type="Gene3D" id="3.40.630.10">
    <property type="entry name" value="Zn peptidases"/>
    <property type="match status" value="1"/>
</dbReference>
<dbReference type="InterPro" id="IPR039373">
    <property type="entry name" value="Peptidase_M28B"/>
</dbReference>
<organism evidence="7 8">
    <name type="scientific">Cytospora chrysosperma</name>
    <name type="common">Cytospora canker fungus</name>
    <name type="synonym">Sphaeria chrysosperma</name>
    <dbReference type="NCBI Taxonomy" id="252740"/>
    <lineage>
        <taxon>Eukaryota</taxon>
        <taxon>Fungi</taxon>
        <taxon>Dikarya</taxon>
        <taxon>Ascomycota</taxon>
        <taxon>Pezizomycotina</taxon>
        <taxon>Sordariomycetes</taxon>
        <taxon>Sordariomycetidae</taxon>
        <taxon>Diaporthales</taxon>
        <taxon>Cytosporaceae</taxon>
        <taxon>Cytospora</taxon>
    </lineage>
</organism>
<dbReference type="Gene3D" id="3.50.30.30">
    <property type="match status" value="1"/>
</dbReference>
<reference evidence="7 8" key="1">
    <citation type="submission" date="2015-09" db="EMBL/GenBank/DDBJ databases">
        <title>Host preference determinants of Valsa canker pathogens revealed by comparative genomics.</title>
        <authorList>
            <person name="Yin Z."/>
            <person name="Huang L."/>
        </authorList>
    </citation>
    <scope>NUCLEOTIDE SEQUENCE [LARGE SCALE GENOMIC DNA]</scope>
    <source>
        <strain evidence="7 8">YSFL</strain>
    </source>
</reference>
<dbReference type="InterPro" id="IPR046450">
    <property type="entry name" value="PA_dom_sf"/>
</dbReference>
<keyword evidence="3" id="KW-0472">Membrane</keyword>
<evidence type="ECO:0000259" key="6">
    <source>
        <dbReference type="Pfam" id="PF04389"/>
    </source>
</evidence>
<feature type="domain" description="PA" evidence="4">
    <location>
        <begin position="337"/>
        <end position="424"/>
    </location>
</feature>
<dbReference type="Proteomes" id="UP000284375">
    <property type="component" value="Unassembled WGS sequence"/>
</dbReference>
<dbReference type="STRING" id="252740.A0A423VFG8"/>
<proteinExistence type="inferred from homology"/>
<dbReference type="AlphaFoldDB" id="A0A423VFG8"/>
<feature type="compositionally biased region" description="Acidic residues" evidence="2">
    <location>
        <begin position="84"/>
        <end position="105"/>
    </location>
</feature>
<dbReference type="EMBL" id="LJZO01000055">
    <property type="protein sequence ID" value="ROV89752.1"/>
    <property type="molecule type" value="Genomic_DNA"/>
</dbReference>
<evidence type="ECO:0000256" key="3">
    <source>
        <dbReference type="SAM" id="Phobius"/>
    </source>
</evidence>
<feature type="transmembrane region" description="Helical" evidence="3">
    <location>
        <begin position="180"/>
        <end position="203"/>
    </location>
</feature>
<evidence type="ECO:0000313" key="7">
    <source>
        <dbReference type="EMBL" id="ROV89752.1"/>
    </source>
</evidence>
<dbReference type="CDD" id="cd02121">
    <property type="entry name" value="PA_GCPII_like"/>
    <property type="match status" value="1"/>
</dbReference>
<evidence type="ECO:0000259" key="4">
    <source>
        <dbReference type="Pfam" id="PF02225"/>
    </source>
</evidence>
<dbReference type="SUPFAM" id="SSF53187">
    <property type="entry name" value="Zn-dependent exopeptidases"/>
    <property type="match status" value="1"/>
</dbReference>
<dbReference type="Pfam" id="PF04253">
    <property type="entry name" value="TFR_dimer"/>
    <property type="match status" value="1"/>
</dbReference>
<gene>
    <name evidence="7" type="ORF">VSDG_08618</name>
</gene>
<comment type="similarity">
    <text evidence="1">Belongs to the peptidase M28 family. M28B subfamily.</text>
</comment>
<feature type="compositionally biased region" description="Basic and acidic residues" evidence="2">
    <location>
        <begin position="1"/>
        <end position="11"/>
    </location>
</feature>
<evidence type="ECO:0000256" key="2">
    <source>
        <dbReference type="SAM" id="MobiDB-lite"/>
    </source>
</evidence>
<accession>A0A423VFG8</accession>
<dbReference type="PANTHER" id="PTHR10404">
    <property type="entry name" value="N-ACETYLATED-ALPHA-LINKED ACIDIC DIPEPTIDASE"/>
    <property type="match status" value="1"/>
</dbReference>
<keyword evidence="3" id="KW-1133">Transmembrane helix</keyword>
<dbReference type="InterPro" id="IPR007484">
    <property type="entry name" value="Peptidase_M28"/>
</dbReference>
<dbReference type="Pfam" id="PF02225">
    <property type="entry name" value="PA"/>
    <property type="match status" value="1"/>
</dbReference>
<name>A0A423VFG8_CYTCH</name>
<dbReference type="SUPFAM" id="SSF47672">
    <property type="entry name" value="Transferrin receptor-like dimerisation domain"/>
    <property type="match status" value="1"/>
</dbReference>
<keyword evidence="8" id="KW-1185">Reference proteome</keyword>
<evidence type="ECO:0000313" key="8">
    <source>
        <dbReference type="Proteomes" id="UP000284375"/>
    </source>
</evidence>
<dbReference type="CDD" id="cd08022">
    <property type="entry name" value="M28_PSMA_like"/>
    <property type="match status" value="1"/>
</dbReference>
<dbReference type="Pfam" id="PF04389">
    <property type="entry name" value="Peptidase_M28"/>
    <property type="match status" value="1"/>
</dbReference>
<dbReference type="FunFam" id="3.40.630.10:FF:000101">
    <property type="entry name" value="N-acetylated alpha-linked acidic dipeptidase like 1"/>
    <property type="match status" value="1"/>
</dbReference>
<feature type="domain" description="Peptidase M28" evidence="6">
    <location>
        <begin position="525"/>
        <end position="714"/>
    </location>
</feature>
<dbReference type="InterPro" id="IPR036757">
    <property type="entry name" value="TFR-like_dimer_dom_sf"/>
</dbReference>
<evidence type="ECO:0000256" key="1">
    <source>
        <dbReference type="ARBA" id="ARBA00005634"/>
    </source>
</evidence>
<dbReference type="InterPro" id="IPR007365">
    <property type="entry name" value="TFR-like_dimer_dom"/>
</dbReference>
<feature type="domain" description="Transferrin receptor-like dimerisation" evidence="5">
    <location>
        <begin position="781"/>
        <end position="906"/>
    </location>
</feature>
<comment type="caution">
    <text evidence="7">The sequence shown here is derived from an EMBL/GenBank/DDBJ whole genome shotgun (WGS) entry which is preliminary data.</text>
</comment>
<keyword evidence="3" id="KW-0812">Transmembrane</keyword>
<dbReference type="PANTHER" id="PTHR10404:SF71">
    <property type="entry name" value="CARBOXYPEPTIDASE TRE2, PUTATIVE (AFU_ORTHOLOGUE AFUA_3G10650)-RELATED"/>
    <property type="match status" value="1"/>
</dbReference>
<dbReference type="GO" id="GO:0004180">
    <property type="term" value="F:carboxypeptidase activity"/>
    <property type="evidence" value="ECO:0007669"/>
    <property type="project" value="TreeGrafter"/>
</dbReference>
<dbReference type="InterPro" id="IPR003137">
    <property type="entry name" value="PA_domain"/>
</dbReference>
<sequence>MAPNKNDHRYDPLPPIPTYDEAVGGSSRSALDAPGHERPATSPYDDHHDHHAESEYDSDGLPAANANSRPQRRPGGYRPPTVESENEEEDDDDEDSGSDDAGDEDDLVRREMQELEIEDGASSRSSIWAKRMPFSLSLPRWRWSWPWRLPSMPTIRLGERGTADSDDAPRRRCWSALTSTATFLVLGRVLAVALVMAFLWLIFMSDLFSNMSRRLGGGQMFDPESVRIHVQSSVDRQQIRENLRHFTSYAHIAGSEGDYALAMDTKNLFSLYGLEDVSVDEYYVYLNYPRPKGRAVQILDAKDKPIWTAKLEEAETGEEKSGHQTLNFHGHSKSGTVKGPLIYANYGSRDDFQKLSDSGIDTKGAIALVKYYGTQGDRALKIKAAELAGFAGCIIYSDPKDDGFLRGVVAPDGRYMPADGIQRGGVSLMSWVVGDVLTPGWESKKGLPRMKPEQSPGLVNIPSLPLAWRDAQVLLQHIKGFGQPVPDAWVGGVPDIGEWWTGNLSGPIVRLKNEQDEVINQPIWNVYGRIVGIEQSEKSIIIGNHRDAWSFGATDPGSGTAVMMELARIFGDLLERGWRPLRTIEFMSWDAEEYNLIGSTEYVEKNLDGLRKDAYAYINVDTPIAGDEFHASGSPVFEKILYRVIDRIYDPNSNTTLRELWDRRSGELEGLGAGSDYVAFQDIAGTSSLDLYFQEKDGLPSHPYHSSYDNFDWMDTVGDPGFLYHGMLAELMGLLILELSDRPVLPFDMAAYANALFKWTNELSDWAEAKKDADKDGHGSLDMTVLKKAIQSVIDAVGSFQEWEQLWQNSVLAANGWEPVGLGDKRTKYNNAMANFDTHLLDLARDGGIPNRTQFRHVVFGPQLWSGYDEAFFPAIRDVIESGNWTLANITVEKTAKIIKKAAAPLTKWSS</sequence>
<feature type="compositionally biased region" description="Basic and acidic residues" evidence="2">
    <location>
        <begin position="34"/>
        <end position="54"/>
    </location>
</feature>
<feature type="region of interest" description="Disordered" evidence="2">
    <location>
        <begin position="1"/>
        <end position="105"/>
    </location>
</feature>
<dbReference type="SUPFAM" id="SSF52025">
    <property type="entry name" value="PA domain"/>
    <property type="match status" value="1"/>
</dbReference>
<dbReference type="OrthoDB" id="5841748at2759"/>
<dbReference type="Gene3D" id="1.20.930.40">
    <property type="entry name" value="Transferrin receptor-like, dimerisation domain"/>
    <property type="match status" value="1"/>
</dbReference>